<evidence type="ECO:0000313" key="4">
    <source>
        <dbReference type="Proteomes" id="UP001206925"/>
    </source>
</evidence>
<dbReference type="AlphaFoldDB" id="A0AAD5BWG8"/>
<proteinExistence type="predicted"/>
<protein>
    <recommendedName>
        <fullName evidence="2">KANL3/Tex30 alpha/beta hydrolase-like domain-containing protein</fullName>
    </recommendedName>
</protein>
<gene>
    <name evidence="3" type="ORF">M8C21_013328</name>
</gene>
<feature type="domain" description="KANL3/Tex30 alpha/beta hydrolase-like" evidence="2">
    <location>
        <begin position="8"/>
        <end position="86"/>
    </location>
</feature>
<feature type="region of interest" description="Disordered" evidence="1">
    <location>
        <begin position="127"/>
        <end position="166"/>
    </location>
</feature>
<reference evidence="3" key="1">
    <citation type="submission" date="2022-06" db="EMBL/GenBank/DDBJ databases">
        <title>Uncovering the hologenomic basis of an extraordinary plant invasion.</title>
        <authorList>
            <person name="Bieker V.C."/>
            <person name="Martin M.D."/>
            <person name="Gilbert T."/>
            <person name="Hodgins K."/>
            <person name="Battlay P."/>
            <person name="Petersen B."/>
            <person name="Wilson J."/>
        </authorList>
    </citation>
    <scope>NUCLEOTIDE SEQUENCE</scope>
    <source>
        <strain evidence="3">AA19_3_7</strain>
        <tissue evidence="3">Leaf</tissue>
    </source>
</reference>
<dbReference type="Gene3D" id="3.40.50.1820">
    <property type="entry name" value="alpha/beta hydrolase"/>
    <property type="match status" value="1"/>
</dbReference>
<dbReference type="SUPFAM" id="SSF53474">
    <property type="entry name" value="alpha/beta-Hydrolases"/>
    <property type="match status" value="1"/>
</dbReference>
<dbReference type="PANTHER" id="PTHR13136">
    <property type="entry name" value="TESTIS DEVELOPMENT PROTEIN PRTD"/>
    <property type="match status" value="1"/>
</dbReference>
<dbReference type="InterPro" id="IPR029058">
    <property type="entry name" value="AB_hydrolase_fold"/>
</dbReference>
<name>A0AAD5BWG8_AMBAR</name>
<comment type="caution">
    <text evidence="3">The sequence shown here is derived from an EMBL/GenBank/DDBJ whole genome shotgun (WGS) entry which is preliminary data.</text>
</comment>
<dbReference type="EMBL" id="JAMZMK010010593">
    <property type="protein sequence ID" value="KAI7730906.1"/>
    <property type="molecule type" value="Genomic_DNA"/>
</dbReference>
<evidence type="ECO:0000259" key="2">
    <source>
        <dbReference type="Pfam" id="PF20408"/>
    </source>
</evidence>
<feature type="compositionally biased region" description="Basic residues" evidence="1">
    <location>
        <begin position="155"/>
        <end position="166"/>
    </location>
</feature>
<dbReference type="InterPro" id="IPR026555">
    <property type="entry name" value="NSL3/Tex30"/>
</dbReference>
<dbReference type="Proteomes" id="UP001206925">
    <property type="component" value="Unassembled WGS sequence"/>
</dbReference>
<dbReference type="PANTHER" id="PTHR13136:SF13">
    <property type="entry name" value="KAT8 REGULATORY NSL COMPLEX SUBUNIT 3_TESTIS-EXPRESSED SEQUENCE 30 PROTEIN"/>
    <property type="match status" value="1"/>
</dbReference>
<organism evidence="3 4">
    <name type="scientific">Ambrosia artemisiifolia</name>
    <name type="common">Common ragweed</name>
    <dbReference type="NCBI Taxonomy" id="4212"/>
    <lineage>
        <taxon>Eukaryota</taxon>
        <taxon>Viridiplantae</taxon>
        <taxon>Streptophyta</taxon>
        <taxon>Embryophyta</taxon>
        <taxon>Tracheophyta</taxon>
        <taxon>Spermatophyta</taxon>
        <taxon>Magnoliopsida</taxon>
        <taxon>eudicotyledons</taxon>
        <taxon>Gunneridae</taxon>
        <taxon>Pentapetalae</taxon>
        <taxon>asterids</taxon>
        <taxon>campanulids</taxon>
        <taxon>Asterales</taxon>
        <taxon>Asteraceae</taxon>
        <taxon>Asteroideae</taxon>
        <taxon>Heliantheae alliance</taxon>
        <taxon>Heliantheae</taxon>
        <taxon>Ambrosia</taxon>
    </lineage>
</organism>
<evidence type="ECO:0000313" key="3">
    <source>
        <dbReference type="EMBL" id="KAI7730906.1"/>
    </source>
</evidence>
<sequence length="189" mass="20872">PAKGVIQDEPLLQLTVPIMFVQGGNDMFCPLKSLEMVMSKLKALNALHVIEYGDHSFQIAKKNLELTGMTREKAEEGAAEAVAEFVSQITSEMVINGPRNPTCLSLQAYPKGILPQHVSKTEVLDAAGEQNSQRAKSQPKMKKINCAKPKPTQNTRKRKSERILKNKLKKCVYVKDGKGSTVDNPLNLD</sequence>
<feature type="non-terminal residue" evidence="3">
    <location>
        <position position="189"/>
    </location>
</feature>
<accession>A0AAD5BWG8</accession>
<dbReference type="InterPro" id="IPR046879">
    <property type="entry name" value="KANL3/Tex30_Abhydrolase"/>
</dbReference>
<evidence type="ECO:0000256" key="1">
    <source>
        <dbReference type="SAM" id="MobiDB-lite"/>
    </source>
</evidence>
<keyword evidence="4" id="KW-1185">Reference proteome</keyword>
<dbReference type="Pfam" id="PF20408">
    <property type="entry name" value="Abhydrolase_11"/>
    <property type="match status" value="1"/>
</dbReference>